<dbReference type="EMBL" id="CM031812">
    <property type="protein sequence ID" value="KAG6657796.1"/>
    <property type="molecule type" value="Genomic_DNA"/>
</dbReference>
<dbReference type="AlphaFoldDB" id="A0A8T1QTL6"/>
<sequence length="42" mass="5130">MFSTREEKKYIWSFKEYSRLVLKVEGLRLIQLLLPIVLFGER</sequence>
<name>A0A8T1QTL6_CARIL</name>
<accession>A0A8T1QTL6</accession>
<proteinExistence type="predicted"/>
<dbReference type="Proteomes" id="UP000811609">
    <property type="component" value="Chromosome 4"/>
</dbReference>
<organism evidence="1 2">
    <name type="scientific">Carya illinoinensis</name>
    <name type="common">Pecan</name>
    <dbReference type="NCBI Taxonomy" id="32201"/>
    <lineage>
        <taxon>Eukaryota</taxon>
        <taxon>Viridiplantae</taxon>
        <taxon>Streptophyta</taxon>
        <taxon>Embryophyta</taxon>
        <taxon>Tracheophyta</taxon>
        <taxon>Spermatophyta</taxon>
        <taxon>Magnoliopsida</taxon>
        <taxon>eudicotyledons</taxon>
        <taxon>Gunneridae</taxon>
        <taxon>Pentapetalae</taxon>
        <taxon>rosids</taxon>
        <taxon>fabids</taxon>
        <taxon>Fagales</taxon>
        <taxon>Juglandaceae</taxon>
        <taxon>Carya</taxon>
    </lineage>
</organism>
<evidence type="ECO:0000313" key="2">
    <source>
        <dbReference type="Proteomes" id="UP000811609"/>
    </source>
</evidence>
<evidence type="ECO:0000313" key="1">
    <source>
        <dbReference type="EMBL" id="KAG6657796.1"/>
    </source>
</evidence>
<keyword evidence="2" id="KW-1185">Reference proteome</keyword>
<protein>
    <submittedName>
        <fullName evidence="1">Uncharacterized protein</fullName>
    </submittedName>
</protein>
<reference evidence="1" key="1">
    <citation type="submission" date="2020-12" db="EMBL/GenBank/DDBJ databases">
        <title>WGS assembly of Carya illinoinensis cv. Pawnee.</title>
        <authorList>
            <person name="Platts A."/>
            <person name="Shu S."/>
            <person name="Wright S."/>
            <person name="Barry K."/>
            <person name="Edger P."/>
            <person name="Pires J.C."/>
            <person name="Schmutz J."/>
        </authorList>
    </citation>
    <scope>NUCLEOTIDE SEQUENCE</scope>
    <source>
        <tissue evidence="1">Leaf</tissue>
    </source>
</reference>
<gene>
    <name evidence="1" type="ORF">CIPAW_04G115800</name>
</gene>
<comment type="caution">
    <text evidence="1">The sequence shown here is derived from an EMBL/GenBank/DDBJ whole genome shotgun (WGS) entry which is preliminary data.</text>
</comment>